<accession>A0A3N7JXZ7</accession>
<protein>
    <submittedName>
        <fullName evidence="3">Nucleotidyltransferase family protein</fullName>
    </submittedName>
</protein>
<dbReference type="Gene3D" id="3.90.550.10">
    <property type="entry name" value="Spore Coat Polysaccharide Biosynthesis Protein SpsA, Chain A"/>
    <property type="match status" value="1"/>
</dbReference>
<name>A0A3N7JXZ7_9BURK</name>
<evidence type="ECO:0000259" key="2">
    <source>
        <dbReference type="Pfam" id="PF12804"/>
    </source>
</evidence>
<organism evidence="3 4">
    <name type="scientific">Piscinibacter terrae</name>
    <dbReference type="NCBI Taxonomy" id="2496871"/>
    <lineage>
        <taxon>Bacteria</taxon>
        <taxon>Pseudomonadati</taxon>
        <taxon>Pseudomonadota</taxon>
        <taxon>Betaproteobacteria</taxon>
        <taxon>Burkholderiales</taxon>
        <taxon>Sphaerotilaceae</taxon>
        <taxon>Piscinibacter</taxon>
    </lineage>
</organism>
<dbReference type="SUPFAM" id="SSF53448">
    <property type="entry name" value="Nucleotide-diphospho-sugar transferases"/>
    <property type="match status" value="1"/>
</dbReference>
<reference evidence="3 4" key="1">
    <citation type="submission" date="2018-08" db="EMBL/GenBank/DDBJ databases">
        <authorList>
            <person name="Khan S.A."/>
            <person name="Jeon C.O."/>
            <person name="Chun B.H."/>
            <person name="Jeong S.E."/>
        </authorList>
    </citation>
    <scope>NUCLEOTIDE SEQUENCE [LARGE SCALE GENOMIC DNA]</scope>
    <source>
        <strain evidence="3 4">S-16</strain>
    </source>
</reference>
<gene>
    <name evidence="3" type="ORF">DZC73_01125</name>
</gene>
<dbReference type="PANTHER" id="PTHR43777:SF1">
    <property type="entry name" value="MOLYBDENUM COFACTOR CYTIDYLYLTRANSFERASE"/>
    <property type="match status" value="1"/>
</dbReference>
<keyword evidence="1" id="KW-0460">Magnesium</keyword>
<dbReference type="Proteomes" id="UP000267464">
    <property type="component" value="Unassembled WGS sequence"/>
</dbReference>
<keyword evidence="4" id="KW-1185">Reference proteome</keyword>
<dbReference type="AlphaFoldDB" id="A0A3N7JXZ7"/>
<evidence type="ECO:0000313" key="4">
    <source>
        <dbReference type="Proteomes" id="UP000267464"/>
    </source>
</evidence>
<dbReference type="CDD" id="cd04182">
    <property type="entry name" value="GT_2_like_f"/>
    <property type="match status" value="1"/>
</dbReference>
<dbReference type="InterPro" id="IPR029044">
    <property type="entry name" value="Nucleotide-diphossugar_trans"/>
</dbReference>
<feature type="domain" description="MobA-like NTP transferase" evidence="2">
    <location>
        <begin position="7"/>
        <end position="169"/>
    </location>
</feature>
<sequence length="209" mass="21756">MKSRPAVIVLAAGTGSRFGAPGHKLTQKLGASTVLGTTLRHAIASHLPVVVVTTDALADTARRYVASRDVVILPAVGSDGTRPLGMGFSIATGVASRPDATGWLVLPGDMPMVQPASILAVASALEHHPVAYAQHRGRRGHPVGFAAELYSELATLSGDEGARRLVARYPAHGVEVSDPGVLIDVDTEADLERVRQSHADPQSASPVSR</sequence>
<dbReference type="OrthoDB" id="5298793at2"/>
<dbReference type="PANTHER" id="PTHR43777">
    <property type="entry name" value="MOLYBDENUM COFACTOR CYTIDYLYLTRANSFERASE"/>
    <property type="match status" value="1"/>
</dbReference>
<evidence type="ECO:0000313" key="3">
    <source>
        <dbReference type="EMBL" id="RQP25709.1"/>
    </source>
</evidence>
<dbReference type="InterPro" id="IPR025877">
    <property type="entry name" value="MobA-like_NTP_Trfase"/>
</dbReference>
<dbReference type="Pfam" id="PF12804">
    <property type="entry name" value="NTP_transf_3"/>
    <property type="match status" value="1"/>
</dbReference>
<proteinExistence type="predicted"/>
<evidence type="ECO:0000256" key="1">
    <source>
        <dbReference type="ARBA" id="ARBA00022842"/>
    </source>
</evidence>
<dbReference type="GO" id="GO:0016779">
    <property type="term" value="F:nucleotidyltransferase activity"/>
    <property type="evidence" value="ECO:0007669"/>
    <property type="project" value="UniProtKB-ARBA"/>
</dbReference>
<keyword evidence="3" id="KW-0808">Transferase</keyword>
<dbReference type="RefSeq" id="WP_124538362.1">
    <property type="nucleotide sequence ID" value="NZ_QUSW01000001.1"/>
</dbReference>
<reference evidence="3 4" key="2">
    <citation type="submission" date="2018-12" db="EMBL/GenBank/DDBJ databases">
        <title>Rhizobacter gummiphilus sp. nov., a rubber-degrading bacterium isolated from the soil of a botanical garden in Japan.</title>
        <authorList>
            <person name="Shunsuke S.S."/>
        </authorList>
    </citation>
    <scope>NUCLEOTIDE SEQUENCE [LARGE SCALE GENOMIC DNA]</scope>
    <source>
        <strain evidence="3 4">S-16</strain>
    </source>
</reference>
<dbReference type="EMBL" id="QUSW01000001">
    <property type="protein sequence ID" value="RQP25709.1"/>
    <property type="molecule type" value="Genomic_DNA"/>
</dbReference>
<comment type="caution">
    <text evidence="3">The sequence shown here is derived from an EMBL/GenBank/DDBJ whole genome shotgun (WGS) entry which is preliminary data.</text>
</comment>